<protein>
    <recommendedName>
        <fullName evidence="3">KAP family P-loop domain protein</fullName>
    </recommendedName>
</protein>
<dbReference type="Gene3D" id="3.40.50.300">
    <property type="entry name" value="P-loop containing nucleotide triphosphate hydrolases"/>
    <property type="match status" value="1"/>
</dbReference>
<accession>K9WTW1</accession>
<evidence type="ECO:0000313" key="1">
    <source>
        <dbReference type="EMBL" id="AFZ23244.1"/>
    </source>
</evidence>
<dbReference type="PATRIC" id="fig|56107.3.peg.1029"/>
<evidence type="ECO:0000313" key="2">
    <source>
        <dbReference type="Proteomes" id="UP000010475"/>
    </source>
</evidence>
<evidence type="ECO:0008006" key="3">
    <source>
        <dbReference type="Google" id="ProtNLM"/>
    </source>
</evidence>
<dbReference type="Proteomes" id="UP000010475">
    <property type="component" value="Chromosome"/>
</dbReference>
<reference evidence="1 2" key="1">
    <citation type="submission" date="2012-06" db="EMBL/GenBank/DDBJ databases">
        <title>Finished chromosome of genome of Cylindrospermum stagnale PCC 7417.</title>
        <authorList>
            <consortium name="US DOE Joint Genome Institute"/>
            <person name="Gugger M."/>
            <person name="Coursin T."/>
            <person name="Rippka R."/>
            <person name="Tandeau De Marsac N."/>
            <person name="Huntemann M."/>
            <person name="Wei C.-L."/>
            <person name="Han J."/>
            <person name="Detter J.C."/>
            <person name="Han C."/>
            <person name="Tapia R."/>
            <person name="Chen A."/>
            <person name="Kyrpides N."/>
            <person name="Mavromatis K."/>
            <person name="Markowitz V."/>
            <person name="Szeto E."/>
            <person name="Ivanova N."/>
            <person name="Pagani I."/>
            <person name="Pati A."/>
            <person name="Goodwin L."/>
            <person name="Nordberg H.P."/>
            <person name="Cantor M.N."/>
            <person name="Hua S.X."/>
            <person name="Woyke T."/>
            <person name="Kerfeld C.A."/>
        </authorList>
    </citation>
    <scope>NUCLEOTIDE SEQUENCE [LARGE SCALE GENOMIC DNA]</scope>
    <source>
        <strain evidence="1 2">PCC 7417</strain>
    </source>
</reference>
<name>K9WTW1_9NOST</name>
<dbReference type="STRING" id="56107.Cylst_0919"/>
<dbReference type="InterPro" id="IPR027417">
    <property type="entry name" value="P-loop_NTPase"/>
</dbReference>
<dbReference type="EMBL" id="CP003642">
    <property type="protein sequence ID" value="AFZ23244.1"/>
    <property type="molecule type" value="Genomic_DNA"/>
</dbReference>
<dbReference type="RefSeq" id="WP_015206500.1">
    <property type="nucleotide sequence ID" value="NC_019757.1"/>
</dbReference>
<dbReference type="SUPFAM" id="SSF52540">
    <property type="entry name" value="P-loop containing nucleoside triphosphate hydrolases"/>
    <property type="match status" value="1"/>
</dbReference>
<dbReference type="AlphaFoldDB" id="K9WTW1"/>
<dbReference type="OrthoDB" id="227666at2"/>
<keyword evidence="2" id="KW-1185">Reference proteome</keyword>
<dbReference type="KEGG" id="csg:Cylst_0919"/>
<dbReference type="HOGENOM" id="CLU_417250_0_0_3"/>
<organism evidence="1 2">
    <name type="scientific">Cylindrospermum stagnale PCC 7417</name>
    <dbReference type="NCBI Taxonomy" id="56107"/>
    <lineage>
        <taxon>Bacteria</taxon>
        <taxon>Bacillati</taxon>
        <taxon>Cyanobacteriota</taxon>
        <taxon>Cyanophyceae</taxon>
        <taxon>Nostocales</taxon>
        <taxon>Nostocaceae</taxon>
        <taxon>Cylindrospermum</taxon>
    </lineage>
</organism>
<sequence length="675" mass="76987">MASIDEIILRSINPFDNFRSVNFWHKQQQPEPTVNSIHQEAITKIEVTLDQVAQDHHTRTVILDGDGGSGKTYLLGRLKKKFNHKAFFVYIPPFPQSDYIWRHILRYTVDSLVQIPEGQKDSQLLLWLEKVLTAIKQRSVKQRILKDDVLDLLRSDRKKFINKLKDIYKQAGIYNADVFFGVLHDLTNTELYPLACEWLRGDDLSEDCLQKLGIRKSIDTEEAARENLANFSRIAGDTQPIVLCFDQLESIALLPDGTLDLQALLNVNTKINGEDSNFLIIISIGSNTWEQNKSRIDKTHKDRVDKKVDLKSISLTQAESLLASRLYPLHHQANIQPPSPIYPLTRQYLENEFPGGKTEPRNVIQFGQFVFQEYKKWLASGGSKDGFKLPEKNGENNEHLKLLAAFKLQWRDEFNKVQQRITRFRLLSSPDMIQLLQEALVALQVQGVKSPLFTGTKYASYSLEYKLSGKSGLLGVVWTEDANMTNFFYVMEACKKAVQKDPSLKLYLIRAEGLGNSSNKGNKRFVEIFTGSLHSHIKPDITSIHYLETYHSLVRDAREGDLVIGNKTINLKNLQILLRESKILEECPLLQSLEIIKGTTKPPEPPVKDFIFNLVTTQQFLGRQTLIKNACSTFNTVSESQINGLIKQLCQENKIKILDPKAKPEAQLICLVPQK</sequence>
<proteinExistence type="predicted"/>
<dbReference type="eggNOG" id="COG0572">
    <property type="taxonomic scope" value="Bacteria"/>
</dbReference>
<gene>
    <name evidence="1" type="ORF">Cylst_0919</name>
</gene>